<evidence type="ECO:0000256" key="2">
    <source>
        <dbReference type="ARBA" id="ARBA00005462"/>
    </source>
</evidence>
<protein>
    <recommendedName>
        <fullName evidence="7">Vacuolar protein 8</fullName>
    </recommendedName>
</protein>
<evidence type="ECO:0000256" key="8">
    <source>
        <dbReference type="SAM" id="MobiDB-lite"/>
    </source>
</evidence>
<dbReference type="EMBL" id="HBKQ01028692">
    <property type="protein sequence ID" value="CAE2247347.1"/>
    <property type="molecule type" value="Transcribed_RNA"/>
</dbReference>
<dbReference type="SUPFAM" id="SSF48371">
    <property type="entry name" value="ARM repeat"/>
    <property type="match status" value="1"/>
</dbReference>
<evidence type="ECO:0000256" key="1">
    <source>
        <dbReference type="ARBA" id="ARBA00004592"/>
    </source>
</evidence>
<dbReference type="GO" id="GO:0043495">
    <property type="term" value="F:protein-membrane adaptor activity"/>
    <property type="evidence" value="ECO:0007669"/>
    <property type="project" value="InterPro"/>
</dbReference>
<name>A0A7S4J1K2_9STRA</name>
<accession>A0A7S4J1K2</accession>
<dbReference type="InterPro" id="IPR000225">
    <property type="entry name" value="Armadillo"/>
</dbReference>
<dbReference type="AlphaFoldDB" id="A0A7S4J1K2"/>
<dbReference type="InterPro" id="IPR016024">
    <property type="entry name" value="ARM-type_fold"/>
</dbReference>
<evidence type="ECO:0000256" key="7">
    <source>
        <dbReference type="ARBA" id="ARBA00026209"/>
    </source>
</evidence>
<dbReference type="SMART" id="SM00185">
    <property type="entry name" value="ARM"/>
    <property type="match status" value="4"/>
</dbReference>
<evidence type="ECO:0000313" key="9">
    <source>
        <dbReference type="EMBL" id="CAE2247347.1"/>
    </source>
</evidence>
<feature type="region of interest" description="Disordered" evidence="8">
    <location>
        <begin position="266"/>
        <end position="334"/>
    </location>
</feature>
<keyword evidence="5" id="KW-0472">Membrane</keyword>
<keyword evidence="4" id="KW-0677">Repeat</keyword>
<dbReference type="GO" id="GO:0005774">
    <property type="term" value="C:vacuolar membrane"/>
    <property type="evidence" value="ECO:0007669"/>
    <property type="project" value="UniProtKB-SubCell"/>
</dbReference>
<organism evidence="9">
    <name type="scientific">Odontella aurita</name>
    <dbReference type="NCBI Taxonomy" id="265563"/>
    <lineage>
        <taxon>Eukaryota</taxon>
        <taxon>Sar</taxon>
        <taxon>Stramenopiles</taxon>
        <taxon>Ochrophyta</taxon>
        <taxon>Bacillariophyta</taxon>
        <taxon>Mediophyceae</taxon>
        <taxon>Biddulphiophycidae</taxon>
        <taxon>Eupodiscales</taxon>
        <taxon>Odontellaceae</taxon>
        <taxon>Odontella</taxon>
    </lineage>
</organism>
<evidence type="ECO:0000256" key="3">
    <source>
        <dbReference type="ARBA" id="ARBA00022554"/>
    </source>
</evidence>
<evidence type="ECO:0000256" key="5">
    <source>
        <dbReference type="ARBA" id="ARBA00023136"/>
    </source>
</evidence>
<comment type="similarity">
    <text evidence="2">Belongs to the beta-catenin family.</text>
</comment>
<evidence type="ECO:0000256" key="6">
    <source>
        <dbReference type="ARBA" id="ARBA00023288"/>
    </source>
</evidence>
<evidence type="ECO:0000256" key="4">
    <source>
        <dbReference type="ARBA" id="ARBA00022737"/>
    </source>
</evidence>
<dbReference type="PANTHER" id="PTHR47249">
    <property type="entry name" value="VACUOLAR PROTEIN 8"/>
    <property type="match status" value="1"/>
</dbReference>
<comment type="subcellular location">
    <subcellularLocation>
        <location evidence="1">Vacuole membrane</location>
        <topology evidence="1">Lipid-anchor</topology>
    </subcellularLocation>
</comment>
<reference evidence="9" key="1">
    <citation type="submission" date="2021-01" db="EMBL/GenBank/DDBJ databases">
        <authorList>
            <person name="Corre E."/>
            <person name="Pelletier E."/>
            <person name="Niang G."/>
            <person name="Scheremetjew M."/>
            <person name="Finn R."/>
            <person name="Kale V."/>
            <person name="Holt S."/>
            <person name="Cochrane G."/>
            <person name="Meng A."/>
            <person name="Brown T."/>
            <person name="Cohen L."/>
        </authorList>
    </citation>
    <scope>NUCLEOTIDE SEQUENCE</scope>
    <source>
        <strain evidence="9">Isolate 1302-5</strain>
    </source>
</reference>
<gene>
    <name evidence="9" type="ORF">OAUR00152_LOCUS19485</name>
</gene>
<feature type="compositionally biased region" description="Low complexity" evidence="8">
    <location>
        <begin position="290"/>
        <end position="299"/>
    </location>
</feature>
<dbReference type="Gene3D" id="1.25.10.10">
    <property type="entry name" value="Leucine-rich Repeat Variant"/>
    <property type="match status" value="1"/>
</dbReference>
<keyword evidence="3" id="KW-0926">Vacuole</keyword>
<dbReference type="GO" id="GO:0071562">
    <property type="term" value="P:nucleus-vacuole junction assembly"/>
    <property type="evidence" value="ECO:0007669"/>
    <property type="project" value="InterPro"/>
</dbReference>
<sequence>MLQILFPWRRQNGVDGGAYGHQPQQWGIAEEPPMMAPMEEAHQEQEAVSPLRQMLDSLNMSILPHDLRLSTLAQATDFFDHRDRTAHGAELREGAAPILYQKLAFALHQSSRAAGTGSLYVGGYGAPAAGAPPRIRPAADTSDADHEISMIASCLEMVHRASTDCVAVTWDEIGHEVMPLLVRVIERPFDKMARAMERAVRDSTPGGAERAVATAINRDMKLAVQKVTKLLAIYSLVPEAKVAMCNCQGMLPALVKIIDTQNFNRMRPSSKRLGSVNDTHRRGSGGSVAGGSVYSTGSSRSHDMSSRSLGQSSRTLGGSSRNLGAGGSGVRGTSSGVGLHMTEAARFNVIATLTNLAAAEPNRMRMLAEPGLVDNVARVVHNERSDVARQCSALAIMNLSNGDREHVPELAGNDLLLETLIKLMGDDSPETRRNAAVALFNVACADQNTVKLARYKDGVILEALMQIVATDDEEANNMGSPVGAGNDEARTNAAETLFNMSCSETEETTDRMANHCGLLEALATTLRSHHAHLDVKMYCAATLRRMAEITHAPKASQGALLSALVKASVWTRTSCIAEAYRAQAAEEGNRANMAKHHGLLNALSKLALTGEMGDHSAGMESDKVRAAAVSALEMIAREEEARPLMAHNEGVMMVLTRASYGSSGAGVVPRPEYEEGEEEKDGDPYEESHLIQVALKNLVEAM</sequence>
<feature type="region of interest" description="Disordered" evidence="8">
    <location>
        <begin position="662"/>
        <end position="686"/>
    </location>
</feature>
<dbReference type="InterPro" id="IPR045156">
    <property type="entry name" value="Vac8"/>
</dbReference>
<feature type="compositionally biased region" description="Polar residues" evidence="8">
    <location>
        <begin position="309"/>
        <end position="322"/>
    </location>
</feature>
<proteinExistence type="inferred from homology"/>
<dbReference type="InterPro" id="IPR011989">
    <property type="entry name" value="ARM-like"/>
</dbReference>
<keyword evidence="6" id="KW-0449">Lipoprotein</keyword>
<dbReference type="PANTHER" id="PTHR47249:SF1">
    <property type="entry name" value="VACUOLAR PROTEIN 8"/>
    <property type="match status" value="1"/>
</dbReference>